<name>A0A2D0ZWW0_9CAUD</name>
<accession>A0A2D0ZWW0</accession>
<evidence type="ECO:0000313" key="1">
    <source>
        <dbReference type="EMBL" id="ASZ75033.1"/>
    </source>
</evidence>
<protein>
    <submittedName>
        <fullName evidence="1">Uncharacterized protein</fullName>
    </submittedName>
</protein>
<evidence type="ECO:0000313" key="2">
    <source>
        <dbReference type="Proteomes" id="UP000231419"/>
    </source>
</evidence>
<proteinExistence type="predicted"/>
<gene>
    <name evidence="1" type="ORF">SEA_TRINA_254</name>
</gene>
<sequence length="65" mass="7228">MSDIGNVVMVRKEAYKITDKRHVGDCGSKFFGKFKFTLVKVADGSVWNALGKSVAWNTKLYEAKG</sequence>
<dbReference type="Proteomes" id="UP000231419">
    <property type="component" value="Segment"/>
</dbReference>
<organism evidence="1 2">
    <name type="scientific">Rhodococcus phage Trina</name>
    <dbReference type="NCBI Taxonomy" id="2027905"/>
    <lineage>
        <taxon>Viruses</taxon>
        <taxon>Duplodnaviria</taxon>
        <taxon>Heunggongvirae</taxon>
        <taxon>Uroviricota</taxon>
        <taxon>Caudoviricetes</taxon>
        <taxon>Trinavirus</taxon>
        <taxon>Trinavirus trina</taxon>
    </lineage>
</organism>
<dbReference type="EMBL" id="MF668286">
    <property type="protein sequence ID" value="ASZ75033.1"/>
    <property type="molecule type" value="Genomic_DNA"/>
</dbReference>
<keyword evidence="2" id="KW-1185">Reference proteome</keyword>
<reference evidence="2" key="1">
    <citation type="submission" date="2017-08" db="EMBL/GenBank/DDBJ databases">
        <authorList>
            <person name="de Groot N.N."/>
        </authorList>
    </citation>
    <scope>NUCLEOTIDE SEQUENCE [LARGE SCALE GENOMIC DNA]</scope>
</reference>